<gene>
    <name evidence="1" type="ORF">SEA_WEASELS2_245</name>
</gene>
<dbReference type="EMBL" id="KX774321">
    <property type="protein sequence ID" value="AOZ63823.1"/>
    <property type="molecule type" value="Genomic_DNA"/>
</dbReference>
<name>A0A1I9SAL7_9CAUD</name>
<sequence length="86" mass="10066">MTNIAIINGVEVDLDDTGLVYRYQWGPRDYGKCEYFIQVYKMGMDGSNESIYFAGSLNGFEPEIWKELKEKYPTAEEYSTWRMKNA</sequence>
<proteinExistence type="predicted"/>
<evidence type="ECO:0000313" key="1">
    <source>
        <dbReference type="EMBL" id="AOZ63823.1"/>
    </source>
</evidence>
<organism evidence="1 2">
    <name type="scientific">Rhodococcus phage Weasels2</name>
    <dbReference type="NCBI Taxonomy" id="1897437"/>
    <lineage>
        <taxon>Viruses</taxon>
        <taxon>Duplodnaviria</taxon>
        <taxon>Heunggongvirae</taxon>
        <taxon>Uroviricota</taxon>
        <taxon>Caudoviricetes</taxon>
        <taxon>Weaselvirus</taxon>
        <taxon>Weaselvirus weasel</taxon>
    </lineage>
</organism>
<protein>
    <submittedName>
        <fullName evidence="1">Uncharacterized protein</fullName>
    </submittedName>
</protein>
<reference evidence="2" key="1">
    <citation type="submission" date="2016-08" db="EMBL/GenBank/DDBJ databases">
        <authorList>
            <person name="Seilhamer J.J."/>
        </authorList>
    </citation>
    <scope>NUCLEOTIDE SEQUENCE [LARGE SCALE GENOMIC DNA]</scope>
</reference>
<evidence type="ECO:0000313" key="2">
    <source>
        <dbReference type="Proteomes" id="UP000224902"/>
    </source>
</evidence>
<keyword evidence="2" id="KW-1185">Reference proteome</keyword>
<accession>A0A1I9SAL7</accession>
<dbReference type="Proteomes" id="UP000224902">
    <property type="component" value="Segment"/>
</dbReference>